<name>A0A9X1NV03_9HYPH</name>
<feature type="signal peptide" evidence="2">
    <location>
        <begin position="1"/>
        <end position="27"/>
    </location>
</feature>
<proteinExistence type="predicted"/>
<dbReference type="Proteomes" id="UP001139089">
    <property type="component" value="Unassembled WGS sequence"/>
</dbReference>
<feature type="region of interest" description="Disordered" evidence="1">
    <location>
        <begin position="34"/>
        <end position="101"/>
    </location>
</feature>
<evidence type="ECO:0000256" key="2">
    <source>
        <dbReference type="SAM" id="SignalP"/>
    </source>
</evidence>
<evidence type="ECO:0008006" key="5">
    <source>
        <dbReference type="Google" id="ProtNLM"/>
    </source>
</evidence>
<accession>A0A9X1NV03</accession>
<evidence type="ECO:0000256" key="1">
    <source>
        <dbReference type="SAM" id="MobiDB-lite"/>
    </source>
</evidence>
<organism evidence="3 4">
    <name type="scientific">Rhizobium quercicola</name>
    <dbReference type="NCBI Taxonomy" id="2901226"/>
    <lineage>
        <taxon>Bacteria</taxon>
        <taxon>Pseudomonadati</taxon>
        <taxon>Pseudomonadota</taxon>
        <taxon>Alphaproteobacteria</taxon>
        <taxon>Hyphomicrobiales</taxon>
        <taxon>Rhizobiaceae</taxon>
        <taxon>Rhizobium/Agrobacterium group</taxon>
        <taxon>Rhizobium</taxon>
    </lineage>
</organism>
<keyword evidence="2" id="KW-0732">Signal</keyword>
<evidence type="ECO:0000313" key="3">
    <source>
        <dbReference type="EMBL" id="MCD7110870.1"/>
    </source>
</evidence>
<gene>
    <name evidence="3" type="ORF">LRX75_17700</name>
</gene>
<dbReference type="EMBL" id="JAJOZR010000011">
    <property type="protein sequence ID" value="MCD7110870.1"/>
    <property type="molecule type" value="Genomic_DNA"/>
</dbReference>
<evidence type="ECO:0000313" key="4">
    <source>
        <dbReference type="Proteomes" id="UP001139089"/>
    </source>
</evidence>
<comment type="caution">
    <text evidence="3">The sequence shown here is derived from an EMBL/GenBank/DDBJ whole genome shotgun (WGS) entry which is preliminary data.</text>
</comment>
<sequence>MFVKDFIRVTLLSAAIALPASAPFAQAQQGECAVGVPPAGTSPNANPGSGALTEKLDDCNGVLKPPSVGDGEIVAPAPQTGQMPVITPNELPQDGNPPKQP</sequence>
<protein>
    <recommendedName>
        <fullName evidence="5">Intersectin-EH binding protein Ibp1</fullName>
    </recommendedName>
</protein>
<reference evidence="3" key="1">
    <citation type="submission" date="2021-12" db="EMBL/GenBank/DDBJ databases">
        <authorList>
            <person name="Li Y."/>
        </authorList>
    </citation>
    <scope>NUCLEOTIDE SEQUENCE</scope>
    <source>
        <strain evidence="3">DKSPLA3</strain>
    </source>
</reference>
<dbReference type="RefSeq" id="WP_231815997.1">
    <property type="nucleotide sequence ID" value="NZ_JAJOZR010000011.1"/>
</dbReference>
<keyword evidence="4" id="KW-1185">Reference proteome</keyword>
<feature type="chain" id="PRO_5040785430" description="Intersectin-EH binding protein Ibp1" evidence="2">
    <location>
        <begin position="28"/>
        <end position="101"/>
    </location>
</feature>
<dbReference type="AlphaFoldDB" id="A0A9X1NV03"/>